<dbReference type="OrthoDB" id="653151at2759"/>
<organism evidence="2 3">
    <name type="scientific">Rhamnella rubrinervis</name>
    <dbReference type="NCBI Taxonomy" id="2594499"/>
    <lineage>
        <taxon>Eukaryota</taxon>
        <taxon>Viridiplantae</taxon>
        <taxon>Streptophyta</taxon>
        <taxon>Embryophyta</taxon>
        <taxon>Tracheophyta</taxon>
        <taxon>Spermatophyta</taxon>
        <taxon>Magnoliopsida</taxon>
        <taxon>eudicotyledons</taxon>
        <taxon>Gunneridae</taxon>
        <taxon>Pentapetalae</taxon>
        <taxon>rosids</taxon>
        <taxon>fabids</taxon>
        <taxon>Rosales</taxon>
        <taxon>Rhamnaceae</taxon>
        <taxon>rhamnoid group</taxon>
        <taxon>Rhamneae</taxon>
        <taxon>Rhamnella</taxon>
    </lineage>
</organism>
<dbReference type="AlphaFoldDB" id="A0A8K0MPZ2"/>
<reference evidence="2" key="1">
    <citation type="submission" date="2020-03" db="EMBL/GenBank/DDBJ databases">
        <title>A high-quality chromosome-level genome assembly of a woody plant with both climbing and erect habits, Rhamnella rubrinervis.</title>
        <authorList>
            <person name="Lu Z."/>
            <person name="Yang Y."/>
            <person name="Zhu X."/>
            <person name="Sun Y."/>
        </authorList>
    </citation>
    <scope>NUCLEOTIDE SEQUENCE</scope>
    <source>
        <strain evidence="2">BYM</strain>
        <tissue evidence="2">Leaf</tissue>
    </source>
</reference>
<gene>
    <name evidence="2" type="ORF">FNV43_RR04154</name>
</gene>
<feature type="region of interest" description="Disordered" evidence="1">
    <location>
        <begin position="531"/>
        <end position="560"/>
    </location>
</feature>
<evidence type="ECO:0000313" key="3">
    <source>
        <dbReference type="Proteomes" id="UP000796880"/>
    </source>
</evidence>
<proteinExistence type="predicted"/>
<name>A0A8K0MPZ2_9ROSA</name>
<dbReference type="PANTHER" id="PTHR33416">
    <property type="entry name" value="NUCLEAR PORE COMPLEX PROTEIN NUP1"/>
    <property type="match status" value="1"/>
</dbReference>
<dbReference type="PANTHER" id="PTHR33416:SF18">
    <property type="entry name" value="NUCLEOPORIN-LIKE PROTEIN"/>
    <property type="match status" value="1"/>
</dbReference>
<dbReference type="Proteomes" id="UP000796880">
    <property type="component" value="Unassembled WGS sequence"/>
</dbReference>
<evidence type="ECO:0008006" key="4">
    <source>
        <dbReference type="Google" id="ProtNLM"/>
    </source>
</evidence>
<sequence length="725" mass="78475">MEGEAHTAPSTGPYGGGESGAGGKLRKPSTRKPPTTPYSRPAASLAERGQRRWLSKLVDPACRLITGGATRLFPSFFSKSSPSISALPETNVEDHDKWDTKVEPNANGGDQACTLNHEVPRTPGEAGPSKAAGRSESGSDFNLDKQDTHGDLPDEIGLSEIEQLLKGKNFTRVEINRLMEIIKSRAVELPNLEREEKAGGAEAEGPLATHQIPKMSFEKNHEDKPGLWGISTPLPQSVMADKVGASPVEIARAYMGSRTSEVDISSKRMMSKDERSFLHGGEFAKHPFTPSPSPKPSACWPGAMLQDYHGYSTPQSQKGILERRHNFPRTPYSRSIFSKSKSKLSQLKADDDKLPIPSSTSLQQSQTPIFGQVKSRNDALDYNYGSVRRSRHKIAAQTPPRGSVFGNSSVGPSKVEKTNVSEGFLPAANKNFEPGETSSNSQFQSVERKRHSFEVGTPTVHPQSSQIARTILEHIDRNPPTPKEKAEELKLAISWKKTPSLGVPSIIPNGHKSLLPVKEFDSRKIMNLDDPKASAQENADKCSSLQENNPKANDTVSRVPGSDVYVSSGGEGGTEVHSLQKDVTKIASSLLPNLQKKPPSVSSSVKPFLSNIFIDKPDLRWKCSSENSSGFTFPVSTSSGVVSEPPTPSVLPTFSGSSEQYPPKDGHSELSYTFGASKSNPALVFSFPSTSSAASRNDASDIKYSFGSDKPRLSFGSVGKNTICY</sequence>
<dbReference type="GO" id="GO:0005635">
    <property type="term" value="C:nuclear envelope"/>
    <property type="evidence" value="ECO:0007669"/>
    <property type="project" value="TreeGrafter"/>
</dbReference>
<protein>
    <recommendedName>
        <fullName evidence="4">Nuclear pore complex protein NUP1</fullName>
    </recommendedName>
</protein>
<feature type="compositionally biased region" description="Polar residues" evidence="1">
    <location>
        <begin position="535"/>
        <end position="556"/>
    </location>
</feature>
<keyword evidence="3" id="KW-1185">Reference proteome</keyword>
<dbReference type="GO" id="GO:0071763">
    <property type="term" value="P:nuclear membrane organization"/>
    <property type="evidence" value="ECO:0007669"/>
    <property type="project" value="TreeGrafter"/>
</dbReference>
<feature type="compositionally biased region" description="Basic and acidic residues" evidence="1">
    <location>
        <begin position="142"/>
        <end position="151"/>
    </location>
</feature>
<evidence type="ECO:0000313" key="2">
    <source>
        <dbReference type="EMBL" id="KAF3453713.1"/>
    </source>
</evidence>
<feature type="compositionally biased region" description="Basic and acidic residues" evidence="1">
    <location>
        <begin position="92"/>
        <end position="102"/>
    </location>
</feature>
<feature type="compositionally biased region" description="Gly residues" evidence="1">
    <location>
        <begin position="13"/>
        <end position="23"/>
    </location>
</feature>
<feature type="region of interest" description="Disordered" evidence="1">
    <location>
        <begin position="1"/>
        <end position="52"/>
    </location>
</feature>
<comment type="caution">
    <text evidence="2">The sequence shown here is derived from an EMBL/GenBank/DDBJ whole genome shotgun (WGS) entry which is preliminary data.</text>
</comment>
<feature type="region of interest" description="Disordered" evidence="1">
    <location>
        <begin position="77"/>
        <end position="151"/>
    </location>
</feature>
<accession>A0A8K0MPZ2</accession>
<evidence type="ECO:0000256" key="1">
    <source>
        <dbReference type="SAM" id="MobiDB-lite"/>
    </source>
</evidence>
<dbReference type="EMBL" id="VOIH02000002">
    <property type="protein sequence ID" value="KAF3453713.1"/>
    <property type="molecule type" value="Genomic_DNA"/>
</dbReference>